<dbReference type="PANTHER" id="PTHR31791:SF49">
    <property type="entry name" value="INACTIVE PROTEIN FRIGIDA"/>
    <property type="match status" value="1"/>
</dbReference>
<protein>
    <recommendedName>
        <fullName evidence="5">FRIGIDA-like protein</fullName>
    </recommendedName>
</protein>
<feature type="compositionally biased region" description="Basic and acidic residues" evidence="6">
    <location>
        <begin position="155"/>
        <end position="172"/>
    </location>
</feature>
<sequence>MDRISSLLPHVKLERLPISTPNHPSSESNLIKQEQPDMTNTNTVDILPPAFINSINEIRRLSTALSTFLRQYDELQDHLNLIKSSINSNFPNHLLYTANPNESTLTSLAETSRTHTITAVQEATVSEQNPNVTATNCERSHEHVRKPVKPNLSKNPEEINTPEKTEEVDTGKKTGEIDISKKCAVSDLEDICKRMSGRHLKKYVATHISDMNKIRQELPKALKLAKDPAKLVLLSIGRFFAGGSKSFSNGSTLSMTRLASVLILECFVMISSDNIKITKQDEENAAQAADDWKKRMIKEGGYNTANEVDARGLLLLISGFGIPDHVFGNNDIVDLIKASNVKGISNALVGSTIFIQKVTELIDWMVKLNMEIEAADLAYTLGLEDKFHPQTILTTFFHNKIKDKQHTSLDQIKNQLSELKSLSKCLESHNIDPSNLFPDFKINEKIQQLEKETVEHDLVETQKRKAEPKLQVPKRSRGNMPHQQSPYPAIENGGMLAGVHGGPVVDHMANGGPYSRYNDPALSDRSLGQPYFSQPYSPQPSSSGLIGLYGGPPGRGFIESFPELPTFARRGPVSDLYSFADKAWNAL</sequence>
<name>A0AA35Z0H4_LACSI</name>
<reference evidence="7" key="1">
    <citation type="submission" date="2023-04" db="EMBL/GenBank/DDBJ databases">
        <authorList>
            <person name="Vijverberg K."/>
            <person name="Xiong W."/>
            <person name="Schranz E."/>
        </authorList>
    </citation>
    <scope>NUCLEOTIDE SEQUENCE</scope>
</reference>
<evidence type="ECO:0000256" key="3">
    <source>
        <dbReference type="ARBA" id="ARBA00022782"/>
    </source>
</evidence>
<dbReference type="AlphaFoldDB" id="A0AA35Z0H4"/>
<proteinExistence type="inferred from homology"/>
<comment type="similarity">
    <text evidence="1 5">Belongs to the Frigida family.</text>
</comment>
<evidence type="ECO:0000313" key="7">
    <source>
        <dbReference type="EMBL" id="CAI9283686.1"/>
    </source>
</evidence>
<dbReference type="GO" id="GO:0030154">
    <property type="term" value="P:cell differentiation"/>
    <property type="evidence" value="ECO:0007669"/>
    <property type="project" value="UniProtKB-KW"/>
</dbReference>
<keyword evidence="3 5" id="KW-0221">Differentiation</keyword>
<dbReference type="EMBL" id="OX465081">
    <property type="protein sequence ID" value="CAI9283686.1"/>
    <property type="molecule type" value="Genomic_DNA"/>
</dbReference>
<keyword evidence="2 5" id="KW-0217">Developmental protein</keyword>
<keyword evidence="4 5" id="KW-0287">Flowering</keyword>
<dbReference type="InterPro" id="IPR012474">
    <property type="entry name" value="Frigida"/>
</dbReference>
<accession>A0AA35Z0H4</accession>
<keyword evidence="8" id="KW-1185">Reference proteome</keyword>
<evidence type="ECO:0000313" key="8">
    <source>
        <dbReference type="Proteomes" id="UP001177003"/>
    </source>
</evidence>
<evidence type="ECO:0000256" key="6">
    <source>
        <dbReference type="SAM" id="MobiDB-lite"/>
    </source>
</evidence>
<dbReference type="Proteomes" id="UP001177003">
    <property type="component" value="Chromosome 5"/>
</dbReference>
<dbReference type="GO" id="GO:0009908">
    <property type="term" value="P:flower development"/>
    <property type="evidence" value="ECO:0007669"/>
    <property type="project" value="UniProtKB-KW"/>
</dbReference>
<evidence type="ECO:0000256" key="4">
    <source>
        <dbReference type="ARBA" id="ARBA00023089"/>
    </source>
</evidence>
<evidence type="ECO:0000256" key="1">
    <source>
        <dbReference type="ARBA" id="ARBA00008956"/>
    </source>
</evidence>
<dbReference type="PANTHER" id="PTHR31791">
    <property type="entry name" value="FRIGIDA-LIKE PROTEIN 3-RELATED"/>
    <property type="match status" value="1"/>
</dbReference>
<gene>
    <name evidence="7" type="ORF">LSALG_LOCUS23265</name>
</gene>
<dbReference type="Pfam" id="PF07899">
    <property type="entry name" value="Frigida"/>
    <property type="match status" value="1"/>
</dbReference>
<feature type="region of interest" description="Disordered" evidence="6">
    <location>
        <begin position="135"/>
        <end position="172"/>
    </location>
</feature>
<organism evidence="7 8">
    <name type="scientific">Lactuca saligna</name>
    <name type="common">Willowleaf lettuce</name>
    <dbReference type="NCBI Taxonomy" id="75948"/>
    <lineage>
        <taxon>Eukaryota</taxon>
        <taxon>Viridiplantae</taxon>
        <taxon>Streptophyta</taxon>
        <taxon>Embryophyta</taxon>
        <taxon>Tracheophyta</taxon>
        <taxon>Spermatophyta</taxon>
        <taxon>Magnoliopsida</taxon>
        <taxon>eudicotyledons</taxon>
        <taxon>Gunneridae</taxon>
        <taxon>Pentapetalae</taxon>
        <taxon>asterids</taxon>
        <taxon>campanulids</taxon>
        <taxon>Asterales</taxon>
        <taxon>Asteraceae</taxon>
        <taxon>Cichorioideae</taxon>
        <taxon>Cichorieae</taxon>
        <taxon>Lactucinae</taxon>
        <taxon>Lactuca</taxon>
    </lineage>
</organism>
<evidence type="ECO:0000256" key="5">
    <source>
        <dbReference type="RuleBase" id="RU364012"/>
    </source>
</evidence>
<evidence type="ECO:0000256" key="2">
    <source>
        <dbReference type="ARBA" id="ARBA00022473"/>
    </source>
</evidence>